<evidence type="ECO:0000313" key="2">
    <source>
        <dbReference type="Proteomes" id="UP000484988"/>
    </source>
</evidence>
<organism evidence="1 2">
    <name type="scientific">Streptomyces pacificus</name>
    <dbReference type="NCBI Taxonomy" id="2705029"/>
    <lineage>
        <taxon>Bacteria</taxon>
        <taxon>Bacillati</taxon>
        <taxon>Actinomycetota</taxon>
        <taxon>Actinomycetes</taxon>
        <taxon>Kitasatosporales</taxon>
        <taxon>Streptomycetaceae</taxon>
        <taxon>Streptomyces</taxon>
    </lineage>
</organism>
<keyword evidence="2" id="KW-1185">Reference proteome</keyword>
<sequence>MLDVRRETAEALARLPRAHRDRVGARKNTRALGAFKQAVPVLVLRWFADGTRLAQLARDKGFRYPPPTVTCTRG</sequence>
<dbReference type="EMBL" id="BLLG01000008">
    <property type="protein sequence ID" value="GFH36964.1"/>
    <property type="molecule type" value="Genomic_DNA"/>
</dbReference>
<comment type="caution">
    <text evidence="1">The sequence shown here is derived from an EMBL/GenBank/DDBJ whole genome shotgun (WGS) entry which is preliminary data.</text>
</comment>
<name>A0A6A0AYB2_9ACTN</name>
<accession>A0A6A0AYB2</accession>
<proteinExistence type="predicted"/>
<evidence type="ECO:0008006" key="3">
    <source>
        <dbReference type="Google" id="ProtNLM"/>
    </source>
</evidence>
<reference evidence="1 2" key="1">
    <citation type="submission" date="2020-02" db="EMBL/GenBank/DDBJ databases">
        <title>Whole Genome Shotgun Sequence of Streptomyces sp. strain CWH03.</title>
        <authorList>
            <person name="Dohra H."/>
            <person name="Kodani S."/>
            <person name="Yamamura H."/>
        </authorList>
    </citation>
    <scope>NUCLEOTIDE SEQUENCE [LARGE SCALE GENOMIC DNA]</scope>
    <source>
        <strain evidence="1 2">CWH03</strain>
    </source>
</reference>
<dbReference type="AlphaFoldDB" id="A0A6A0AYB2"/>
<gene>
    <name evidence="1" type="ORF">SCWH03_31970</name>
</gene>
<evidence type="ECO:0000313" key="1">
    <source>
        <dbReference type="EMBL" id="GFH36964.1"/>
    </source>
</evidence>
<protein>
    <recommendedName>
        <fullName evidence="3">Transposase</fullName>
    </recommendedName>
</protein>
<dbReference type="Proteomes" id="UP000484988">
    <property type="component" value="Unassembled WGS sequence"/>
</dbReference>